<comment type="caution">
    <text evidence="7">The sequence shown here is derived from an EMBL/GenBank/DDBJ whole genome shotgun (WGS) entry which is preliminary data.</text>
</comment>
<sequence length="127" mass="13528">MTPILAAVTEAATSWVAATPAPVTSVGGDFSLTQLFVNLVVVAGLLGLLAYGSLHFLRGRMALPIGLKARQIRVEDRLPIDPTRAILIVGVGQRRFLVGMTTSSFDPIAELDPAVEFQQALEAEVRS</sequence>
<name>A0A937X6N0_9BACT</name>
<evidence type="ECO:0000256" key="5">
    <source>
        <dbReference type="ARBA" id="ARBA00023136"/>
    </source>
</evidence>
<reference evidence="7 8" key="1">
    <citation type="submission" date="2019-03" db="EMBL/GenBank/DDBJ databases">
        <title>Lake Tanganyika Metagenome-Assembled Genomes (MAGs).</title>
        <authorList>
            <person name="Tran P."/>
        </authorList>
    </citation>
    <scope>NUCLEOTIDE SEQUENCE [LARGE SCALE GENOMIC DNA]</scope>
    <source>
        <strain evidence="7">K_DeepCast_65m_m2_236</strain>
    </source>
</reference>
<dbReference type="Proteomes" id="UP000703893">
    <property type="component" value="Unassembled WGS sequence"/>
</dbReference>
<keyword evidence="2" id="KW-1003">Cell membrane</keyword>
<dbReference type="GO" id="GO:0044781">
    <property type="term" value="P:bacterial-type flagellum organization"/>
    <property type="evidence" value="ECO:0007669"/>
    <property type="project" value="InterPro"/>
</dbReference>
<evidence type="ECO:0000256" key="2">
    <source>
        <dbReference type="ARBA" id="ARBA00022475"/>
    </source>
</evidence>
<evidence type="ECO:0000313" key="8">
    <source>
        <dbReference type="Proteomes" id="UP000703893"/>
    </source>
</evidence>
<feature type="transmembrane region" description="Helical" evidence="6">
    <location>
        <begin position="35"/>
        <end position="57"/>
    </location>
</feature>
<evidence type="ECO:0000256" key="4">
    <source>
        <dbReference type="ARBA" id="ARBA00022989"/>
    </source>
</evidence>
<accession>A0A937X6N0</accession>
<gene>
    <name evidence="7" type="ORF">FJZ00_08320</name>
</gene>
<keyword evidence="3 6" id="KW-0812">Transmembrane</keyword>
<evidence type="ECO:0000313" key="7">
    <source>
        <dbReference type="EMBL" id="MBM3275145.1"/>
    </source>
</evidence>
<comment type="subcellular location">
    <subcellularLocation>
        <location evidence="1">Cell membrane</location>
    </subcellularLocation>
</comment>
<dbReference type="AlphaFoldDB" id="A0A937X6N0"/>
<dbReference type="EMBL" id="VGJX01000461">
    <property type="protein sequence ID" value="MBM3275145.1"/>
    <property type="molecule type" value="Genomic_DNA"/>
</dbReference>
<dbReference type="InterPro" id="IPR022781">
    <property type="entry name" value="Flagellar_biosynth_FliO"/>
</dbReference>
<evidence type="ECO:0000256" key="6">
    <source>
        <dbReference type="SAM" id="Phobius"/>
    </source>
</evidence>
<evidence type="ECO:0000256" key="3">
    <source>
        <dbReference type="ARBA" id="ARBA00022692"/>
    </source>
</evidence>
<evidence type="ECO:0000256" key="1">
    <source>
        <dbReference type="ARBA" id="ARBA00004236"/>
    </source>
</evidence>
<dbReference type="Pfam" id="PF04347">
    <property type="entry name" value="FliO"/>
    <property type="match status" value="1"/>
</dbReference>
<protein>
    <submittedName>
        <fullName evidence="7">FliO/MopB family protein</fullName>
    </submittedName>
</protein>
<keyword evidence="5 6" id="KW-0472">Membrane</keyword>
<proteinExistence type="predicted"/>
<keyword evidence="4 6" id="KW-1133">Transmembrane helix</keyword>
<organism evidence="7 8">
    <name type="scientific">Candidatus Tanganyikabacteria bacterium</name>
    <dbReference type="NCBI Taxonomy" id="2961651"/>
    <lineage>
        <taxon>Bacteria</taxon>
        <taxon>Bacillati</taxon>
        <taxon>Candidatus Sericytochromatia</taxon>
        <taxon>Candidatus Tanganyikabacteria</taxon>
    </lineage>
</organism>
<dbReference type="GO" id="GO:0016020">
    <property type="term" value="C:membrane"/>
    <property type="evidence" value="ECO:0007669"/>
    <property type="project" value="InterPro"/>
</dbReference>